<comment type="caution">
    <text evidence="13">The sequence shown here is derived from an EMBL/GenBank/DDBJ whole genome shotgun (WGS) entry which is preliminary data.</text>
</comment>
<feature type="domain" description="Peptidase M43 pregnancy-associated plasma-A" evidence="10">
    <location>
        <begin position="171"/>
        <end position="309"/>
    </location>
</feature>
<dbReference type="EMBL" id="BAABDJ010000034">
    <property type="protein sequence ID" value="GAA4013533.1"/>
    <property type="molecule type" value="Genomic_DNA"/>
</dbReference>
<evidence type="ECO:0000256" key="9">
    <source>
        <dbReference type="SAM" id="SignalP"/>
    </source>
</evidence>
<proteinExistence type="inferred from homology"/>
<keyword evidence="14" id="KW-1185">Reference proteome</keyword>
<keyword evidence="5" id="KW-0378">Hydrolase</keyword>
<dbReference type="Proteomes" id="UP001500567">
    <property type="component" value="Unassembled WGS sequence"/>
</dbReference>
<dbReference type="PANTHER" id="PTHR47466:SF1">
    <property type="entry name" value="METALLOPROTEASE MEP1 (AFU_ORTHOLOGUE AFUA_1G07730)-RELATED"/>
    <property type="match status" value="1"/>
</dbReference>
<evidence type="ECO:0000259" key="11">
    <source>
        <dbReference type="Pfam" id="PF18962"/>
    </source>
</evidence>
<dbReference type="NCBIfam" id="TIGR04183">
    <property type="entry name" value="Por_Secre_tail"/>
    <property type="match status" value="1"/>
</dbReference>
<dbReference type="CDD" id="cd04275">
    <property type="entry name" value="ZnMc_pappalysin_like"/>
    <property type="match status" value="1"/>
</dbReference>
<evidence type="ECO:0000256" key="6">
    <source>
        <dbReference type="ARBA" id="ARBA00022833"/>
    </source>
</evidence>
<evidence type="ECO:0000259" key="12">
    <source>
        <dbReference type="Pfam" id="PF20009"/>
    </source>
</evidence>
<evidence type="ECO:0000256" key="3">
    <source>
        <dbReference type="ARBA" id="ARBA00022723"/>
    </source>
</evidence>
<organism evidence="13 14">
    <name type="scientific">Hymenobacter fastidiosus</name>
    <dbReference type="NCBI Taxonomy" id="486264"/>
    <lineage>
        <taxon>Bacteria</taxon>
        <taxon>Pseudomonadati</taxon>
        <taxon>Bacteroidota</taxon>
        <taxon>Cytophagia</taxon>
        <taxon>Cytophagales</taxon>
        <taxon>Hymenobacteraceae</taxon>
        <taxon>Hymenobacter</taxon>
    </lineage>
</organism>
<dbReference type="InterPro" id="IPR045474">
    <property type="entry name" value="GEVED"/>
</dbReference>
<protein>
    <recommendedName>
        <fullName evidence="15">T9SS type A sorting domain-containing protein</fullName>
    </recommendedName>
</protein>
<feature type="domain" description="Secretion system C-terminal sorting" evidence="11">
    <location>
        <begin position="501"/>
        <end position="570"/>
    </location>
</feature>
<dbReference type="Pfam" id="PF18962">
    <property type="entry name" value="Por_Secre_tail"/>
    <property type="match status" value="1"/>
</dbReference>
<dbReference type="Gene3D" id="3.40.390.10">
    <property type="entry name" value="Collagenase (Catalytic Domain)"/>
    <property type="match status" value="1"/>
</dbReference>
<keyword evidence="2" id="KW-0645">Protease</keyword>
<evidence type="ECO:0000256" key="1">
    <source>
        <dbReference type="ARBA" id="ARBA00008721"/>
    </source>
</evidence>
<dbReference type="RefSeq" id="WP_345073876.1">
    <property type="nucleotide sequence ID" value="NZ_BAABDJ010000034.1"/>
</dbReference>
<dbReference type="InterPro" id="IPR008754">
    <property type="entry name" value="Peptidase_M43"/>
</dbReference>
<evidence type="ECO:0000256" key="2">
    <source>
        <dbReference type="ARBA" id="ARBA00022670"/>
    </source>
</evidence>
<keyword evidence="7" id="KW-0482">Metalloprotease</keyword>
<evidence type="ECO:0000259" key="10">
    <source>
        <dbReference type="Pfam" id="PF05572"/>
    </source>
</evidence>
<dbReference type="PANTHER" id="PTHR47466">
    <property type="match status" value="1"/>
</dbReference>
<accession>A0ABP7SM82</accession>
<evidence type="ECO:0000256" key="7">
    <source>
        <dbReference type="ARBA" id="ARBA00023049"/>
    </source>
</evidence>
<evidence type="ECO:0000313" key="14">
    <source>
        <dbReference type="Proteomes" id="UP001500567"/>
    </source>
</evidence>
<keyword evidence="3" id="KW-0479">Metal-binding</keyword>
<evidence type="ECO:0000256" key="5">
    <source>
        <dbReference type="ARBA" id="ARBA00022801"/>
    </source>
</evidence>
<sequence>MKKIFYAVALACLGLGLSAEAQAQKVRECATMESLAQQMSADPSLAPRMAAIENQTRQFEANPISQRITALTGTIPVVVHILYSNANENISDAQIQSQIAALNEDFRKLNSDVSKTPAAFAGLAADAGLQFVLAKRDPNGNATTGIQRKSSTKTTWGTADDMKSTATGGLNAWPAGQYLNLWVCNIGGGILGYAQFPGGAASTDGVVIGPNYFGRTGYLSAPFNLGRTATHEVGHWLNLRHIWGDASCGNDLVSDTPTQQTSNGGCPSFPRRTCGNTTNGDMFMNYMDYTDDACMYMFSTGQSTRMNALFATGGSRASLLTSLGGTAPGGTTPPPTATYCASKGTSVAYEFIDYVKLGTLARTSGADAGYYNGTTLAAPGIGAGTSQTISYSAGFAGTAYSEYFKVYIDYNQNGLFTDAGELVVNAAASSVTTIRSATFTVPATAKSGTTRMRVVMSDASATTSCNAYSYGETEDYTVNITGGTAKTATVARIGGGVEYSVYPNPATDRLNVVVPADRMGNTSSVKVYDVRGREMKQISFDGNQLHVASLAKGIYLLTITNGDQISHQRFVKQ</sequence>
<evidence type="ECO:0008006" key="15">
    <source>
        <dbReference type="Google" id="ProtNLM"/>
    </source>
</evidence>
<gene>
    <name evidence="13" type="ORF">GCM10022408_28300</name>
</gene>
<keyword evidence="4 9" id="KW-0732">Signal</keyword>
<dbReference type="Pfam" id="PF20009">
    <property type="entry name" value="GEVED"/>
    <property type="match status" value="1"/>
</dbReference>
<keyword evidence="6" id="KW-0862">Zinc</keyword>
<dbReference type="InterPro" id="IPR024079">
    <property type="entry name" value="MetalloPept_cat_dom_sf"/>
</dbReference>
<reference evidence="14" key="1">
    <citation type="journal article" date="2019" name="Int. J. Syst. Evol. Microbiol.">
        <title>The Global Catalogue of Microorganisms (GCM) 10K type strain sequencing project: providing services to taxonomists for standard genome sequencing and annotation.</title>
        <authorList>
            <consortium name="The Broad Institute Genomics Platform"/>
            <consortium name="The Broad Institute Genome Sequencing Center for Infectious Disease"/>
            <person name="Wu L."/>
            <person name="Ma J."/>
        </authorList>
    </citation>
    <scope>NUCLEOTIDE SEQUENCE [LARGE SCALE GENOMIC DNA]</scope>
    <source>
        <strain evidence="14">JCM 17224</strain>
    </source>
</reference>
<feature type="signal peptide" evidence="9">
    <location>
        <begin position="1"/>
        <end position="23"/>
    </location>
</feature>
<dbReference type="InterPro" id="IPR026444">
    <property type="entry name" value="Secre_tail"/>
</dbReference>
<evidence type="ECO:0000256" key="8">
    <source>
        <dbReference type="ARBA" id="ARBA00023157"/>
    </source>
</evidence>
<feature type="domain" description="GEVED" evidence="12">
    <location>
        <begin position="403"/>
        <end position="479"/>
    </location>
</feature>
<dbReference type="Pfam" id="PF05572">
    <property type="entry name" value="Peptidase_M43"/>
    <property type="match status" value="1"/>
</dbReference>
<comment type="similarity">
    <text evidence="1">Belongs to the peptidase M43B family.</text>
</comment>
<keyword evidence="8" id="KW-1015">Disulfide bond</keyword>
<evidence type="ECO:0000256" key="4">
    <source>
        <dbReference type="ARBA" id="ARBA00022729"/>
    </source>
</evidence>
<feature type="chain" id="PRO_5046848741" description="T9SS type A sorting domain-containing protein" evidence="9">
    <location>
        <begin position="24"/>
        <end position="573"/>
    </location>
</feature>
<evidence type="ECO:0000313" key="13">
    <source>
        <dbReference type="EMBL" id="GAA4013533.1"/>
    </source>
</evidence>
<dbReference type="SUPFAM" id="SSF55486">
    <property type="entry name" value="Metalloproteases ('zincins'), catalytic domain"/>
    <property type="match status" value="1"/>
</dbReference>
<name>A0ABP7SM82_9BACT</name>